<sequence>MHTKTHILANCPRAPSPRWRVERDLSERRPDDDKSVDRIAIEEPYPRPKKCNNYSFLFLRTWVSKHRSRHRRQGARLHLPASYVLPGGEGYGAWGPWGEPSACSRTCGGGVATQKRICLQVESDGRSRCAGGDTKYYSCNTQDCPPGSLDFRSQQCAEFDSKPFRGTYYHWVPYTKGPKPCELNCMPHAERFYYRHNEKVVDGTRCNDDSFDVCVDGVCQPVGCDMMLGSNAQEDKCRECRGNGTNCHTIDGVIDTQDLRQGGVALPLLMVPRSVLRHERGR</sequence>
<evidence type="ECO:0000256" key="1">
    <source>
        <dbReference type="ARBA" id="ARBA00004613"/>
    </source>
</evidence>
<dbReference type="InterPro" id="IPR050439">
    <property type="entry name" value="ADAMTS_ADAMTS-like"/>
</dbReference>
<evidence type="ECO:0000313" key="7">
    <source>
        <dbReference type="Proteomes" id="UP000299102"/>
    </source>
</evidence>
<evidence type="ECO:0000256" key="4">
    <source>
        <dbReference type="PIRSR" id="PIRSR613273-3"/>
    </source>
</evidence>
<dbReference type="GO" id="GO:0030198">
    <property type="term" value="P:extracellular matrix organization"/>
    <property type="evidence" value="ECO:0007669"/>
    <property type="project" value="InterPro"/>
</dbReference>
<feature type="disulfide bond" evidence="4">
    <location>
        <begin position="118"/>
        <end position="129"/>
    </location>
</feature>
<dbReference type="STRING" id="151549.A0A4C1X5B7"/>
<proteinExistence type="predicted"/>
<dbReference type="AlphaFoldDB" id="A0A4C1X5B7"/>
<feature type="disulfide bond" evidence="4">
    <location>
        <begin position="107"/>
        <end position="144"/>
    </location>
</feature>
<dbReference type="SUPFAM" id="SSF82895">
    <property type="entry name" value="TSP-1 type 1 repeat"/>
    <property type="match status" value="1"/>
</dbReference>
<evidence type="ECO:0000256" key="3">
    <source>
        <dbReference type="ARBA" id="ARBA00023157"/>
    </source>
</evidence>
<reference evidence="6 7" key="1">
    <citation type="journal article" date="2019" name="Commun. Biol.">
        <title>The bagworm genome reveals a unique fibroin gene that provides high tensile strength.</title>
        <authorList>
            <person name="Kono N."/>
            <person name="Nakamura H."/>
            <person name="Ohtoshi R."/>
            <person name="Tomita M."/>
            <person name="Numata K."/>
            <person name="Arakawa K."/>
        </authorList>
    </citation>
    <scope>NUCLEOTIDE SEQUENCE [LARGE SCALE GENOMIC DNA]</scope>
</reference>
<feature type="disulfide bond" evidence="4">
    <location>
        <begin position="103"/>
        <end position="139"/>
    </location>
</feature>
<dbReference type="PRINTS" id="PR01857">
    <property type="entry name" value="ADAMTSFAMILY"/>
</dbReference>
<comment type="subcellular location">
    <subcellularLocation>
        <location evidence="1">Secreted</location>
    </subcellularLocation>
</comment>
<dbReference type="InterPro" id="IPR000884">
    <property type="entry name" value="TSP1_rpt"/>
</dbReference>
<dbReference type="EMBL" id="BGZK01000733">
    <property type="protein sequence ID" value="GBP58343.1"/>
    <property type="molecule type" value="Genomic_DNA"/>
</dbReference>
<dbReference type="GO" id="GO:0004222">
    <property type="term" value="F:metalloendopeptidase activity"/>
    <property type="evidence" value="ECO:0007669"/>
    <property type="project" value="TreeGrafter"/>
</dbReference>
<dbReference type="Pfam" id="PF19236">
    <property type="entry name" value="ADAMTS_CR_3"/>
    <property type="match status" value="1"/>
</dbReference>
<evidence type="ECO:0000256" key="2">
    <source>
        <dbReference type="ARBA" id="ARBA00022525"/>
    </source>
</evidence>
<keyword evidence="7" id="KW-1185">Reference proteome</keyword>
<keyword evidence="3 4" id="KW-1015">Disulfide bond</keyword>
<dbReference type="InterPro" id="IPR036383">
    <property type="entry name" value="TSP1_rpt_sf"/>
</dbReference>
<protein>
    <submittedName>
        <fullName evidence="6">Papilin</fullName>
    </submittedName>
</protein>
<feature type="domain" description="ADAMTS/ADAMTS-like cysteine-rich" evidence="5">
    <location>
        <begin position="149"/>
        <end position="247"/>
    </location>
</feature>
<dbReference type="Pfam" id="PF00090">
    <property type="entry name" value="TSP_1"/>
    <property type="match status" value="1"/>
</dbReference>
<dbReference type="Gene3D" id="2.20.100.10">
    <property type="entry name" value="Thrombospondin type-1 (TSP1) repeat"/>
    <property type="match status" value="1"/>
</dbReference>
<dbReference type="GO" id="GO:0005576">
    <property type="term" value="C:extracellular region"/>
    <property type="evidence" value="ECO:0007669"/>
    <property type="project" value="UniProtKB-SubCell"/>
</dbReference>
<name>A0A4C1X5B7_EUMVA</name>
<accession>A0A4C1X5B7</accession>
<evidence type="ECO:0000313" key="6">
    <source>
        <dbReference type="EMBL" id="GBP58343.1"/>
    </source>
</evidence>
<dbReference type="PROSITE" id="PS50092">
    <property type="entry name" value="TSP1"/>
    <property type="match status" value="1"/>
</dbReference>
<dbReference type="PANTHER" id="PTHR13723:SF281">
    <property type="entry name" value="PAPILIN"/>
    <property type="match status" value="1"/>
</dbReference>
<dbReference type="PANTHER" id="PTHR13723">
    <property type="entry name" value="ADAMTS A DISINTEGRIN AND METALLOPROTEASE WITH THROMBOSPONDIN MOTIFS PROTEASE"/>
    <property type="match status" value="1"/>
</dbReference>
<dbReference type="InterPro" id="IPR045371">
    <property type="entry name" value="ADAMTS_CR_3"/>
</dbReference>
<dbReference type="GO" id="GO:0031012">
    <property type="term" value="C:extracellular matrix"/>
    <property type="evidence" value="ECO:0007669"/>
    <property type="project" value="TreeGrafter"/>
</dbReference>
<dbReference type="GO" id="GO:0006508">
    <property type="term" value="P:proteolysis"/>
    <property type="evidence" value="ECO:0007669"/>
    <property type="project" value="TreeGrafter"/>
</dbReference>
<comment type="caution">
    <text evidence="6">The sequence shown here is derived from an EMBL/GenBank/DDBJ whole genome shotgun (WGS) entry which is preliminary data.</text>
</comment>
<keyword evidence="2" id="KW-0964">Secreted</keyword>
<organism evidence="6 7">
    <name type="scientific">Eumeta variegata</name>
    <name type="common">Bagworm moth</name>
    <name type="synonym">Eumeta japonica</name>
    <dbReference type="NCBI Taxonomy" id="151549"/>
    <lineage>
        <taxon>Eukaryota</taxon>
        <taxon>Metazoa</taxon>
        <taxon>Ecdysozoa</taxon>
        <taxon>Arthropoda</taxon>
        <taxon>Hexapoda</taxon>
        <taxon>Insecta</taxon>
        <taxon>Pterygota</taxon>
        <taxon>Neoptera</taxon>
        <taxon>Endopterygota</taxon>
        <taxon>Lepidoptera</taxon>
        <taxon>Glossata</taxon>
        <taxon>Ditrysia</taxon>
        <taxon>Tineoidea</taxon>
        <taxon>Psychidae</taxon>
        <taxon>Oiketicinae</taxon>
        <taxon>Eumeta</taxon>
    </lineage>
</organism>
<dbReference type="InterPro" id="IPR013273">
    <property type="entry name" value="ADAMTS/ADAMTS-like"/>
</dbReference>
<dbReference type="Proteomes" id="UP000299102">
    <property type="component" value="Unassembled WGS sequence"/>
</dbReference>
<evidence type="ECO:0000259" key="5">
    <source>
        <dbReference type="Pfam" id="PF19236"/>
    </source>
</evidence>
<gene>
    <name evidence="6" type="primary">Ppn</name>
    <name evidence="6" type="ORF">EVAR_40909_1</name>
</gene>
<dbReference type="OrthoDB" id="5950222at2759"/>
<dbReference type="SMART" id="SM00209">
    <property type="entry name" value="TSP1"/>
    <property type="match status" value="1"/>
</dbReference>